<dbReference type="VEuPathDB" id="FungiDB:CLCR_01353"/>
<evidence type="ECO:0000256" key="1">
    <source>
        <dbReference type="SAM" id="MobiDB-lite"/>
    </source>
</evidence>
<name>A0A1C1CCI8_9EURO</name>
<proteinExistence type="predicted"/>
<dbReference type="AlphaFoldDB" id="A0A1C1CCI8"/>
<evidence type="ECO:0000313" key="2">
    <source>
        <dbReference type="EMBL" id="OCT46225.1"/>
    </source>
</evidence>
<feature type="compositionally biased region" description="Basic and acidic residues" evidence="1">
    <location>
        <begin position="55"/>
        <end position="65"/>
    </location>
</feature>
<feature type="region of interest" description="Disordered" evidence="1">
    <location>
        <begin position="52"/>
        <end position="86"/>
    </location>
</feature>
<dbReference type="EMBL" id="LGRB01000016">
    <property type="protein sequence ID" value="OCT46225.1"/>
    <property type="molecule type" value="Genomic_DNA"/>
</dbReference>
<feature type="compositionally biased region" description="Low complexity" evidence="1">
    <location>
        <begin position="66"/>
        <end position="75"/>
    </location>
</feature>
<sequence length="86" mass="9254">MVGGDAHAVPLSVGRKIVMHVGRVAGSLWRRSEPPTELRIGATLAAKEVLTGKTGDGEGNHELQRHQQLLRQPALRKVDDARAPTS</sequence>
<keyword evidence="3" id="KW-1185">Reference proteome</keyword>
<gene>
    <name evidence="2" type="ORF">CLCR_01353</name>
</gene>
<evidence type="ECO:0000313" key="3">
    <source>
        <dbReference type="Proteomes" id="UP000094526"/>
    </source>
</evidence>
<feature type="compositionally biased region" description="Basic and acidic residues" evidence="1">
    <location>
        <begin position="76"/>
        <end position="86"/>
    </location>
</feature>
<protein>
    <submittedName>
        <fullName evidence="2">Uncharacterized protein</fullName>
    </submittedName>
</protein>
<organism evidence="2 3">
    <name type="scientific">Cladophialophora carrionii</name>
    <dbReference type="NCBI Taxonomy" id="86049"/>
    <lineage>
        <taxon>Eukaryota</taxon>
        <taxon>Fungi</taxon>
        <taxon>Dikarya</taxon>
        <taxon>Ascomycota</taxon>
        <taxon>Pezizomycotina</taxon>
        <taxon>Eurotiomycetes</taxon>
        <taxon>Chaetothyriomycetidae</taxon>
        <taxon>Chaetothyriales</taxon>
        <taxon>Herpotrichiellaceae</taxon>
        <taxon>Cladophialophora</taxon>
    </lineage>
</organism>
<dbReference type="Proteomes" id="UP000094526">
    <property type="component" value="Unassembled WGS sequence"/>
</dbReference>
<reference evidence="3" key="1">
    <citation type="submission" date="2015-07" db="EMBL/GenBank/DDBJ databases">
        <authorList>
            <person name="Teixeira M.M."/>
            <person name="Souza R.C."/>
            <person name="Almeida L.G."/>
            <person name="Vicente V.A."/>
            <person name="de Hoog S."/>
            <person name="Bocca A.L."/>
            <person name="de Almeida S.R."/>
            <person name="Vasconcelos A.T."/>
            <person name="Felipe M.S."/>
        </authorList>
    </citation>
    <scope>NUCLEOTIDE SEQUENCE [LARGE SCALE GENOMIC DNA]</scope>
    <source>
        <strain evidence="3">KSF</strain>
    </source>
</reference>
<comment type="caution">
    <text evidence="2">The sequence shown here is derived from an EMBL/GenBank/DDBJ whole genome shotgun (WGS) entry which is preliminary data.</text>
</comment>
<accession>A0A1C1CCI8</accession>